<name>X8CJN1_MYCXE</name>
<organism evidence="1">
    <name type="scientific">Mycobacterium xenopi 4042</name>
    <dbReference type="NCBI Taxonomy" id="1299334"/>
    <lineage>
        <taxon>Bacteria</taxon>
        <taxon>Bacillati</taxon>
        <taxon>Actinomycetota</taxon>
        <taxon>Actinomycetes</taxon>
        <taxon>Mycobacteriales</taxon>
        <taxon>Mycobacteriaceae</taxon>
        <taxon>Mycobacterium</taxon>
    </lineage>
</organism>
<dbReference type="EMBL" id="JAOB01000029">
    <property type="protein sequence ID" value="EUA56587.1"/>
    <property type="molecule type" value="Genomic_DNA"/>
</dbReference>
<sequence length="38" mass="3712">MSLAVTTDVARAVAEAPATDAIVNGFRVSTPAAGGPAR</sequence>
<protein>
    <submittedName>
        <fullName evidence="1">Putative lipoLpqN family protein</fullName>
    </submittedName>
</protein>
<gene>
    <name evidence="1" type="ORF">I553_8635</name>
</gene>
<dbReference type="PATRIC" id="fig|1299334.3.peg.2736"/>
<dbReference type="AlphaFoldDB" id="X8CJN1"/>
<comment type="caution">
    <text evidence="1">The sequence shown here is derived from an EMBL/GenBank/DDBJ whole genome shotgun (WGS) entry which is preliminary data.</text>
</comment>
<evidence type="ECO:0000313" key="1">
    <source>
        <dbReference type="EMBL" id="EUA56587.1"/>
    </source>
</evidence>
<reference evidence="1" key="1">
    <citation type="submission" date="2014-01" db="EMBL/GenBank/DDBJ databases">
        <authorList>
            <person name="Brown-Elliot B."/>
            <person name="Wallace R."/>
            <person name="Lenaerts A."/>
            <person name="Ordway D."/>
            <person name="DeGroote M.A."/>
            <person name="Parker T."/>
            <person name="Sizemore C."/>
            <person name="Tallon L.J."/>
            <person name="Sadzewicz L.K."/>
            <person name="Sengamalay N."/>
            <person name="Fraser C.M."/>
            <person name="Hine E."/>
            <person name="Shefchek K.A."/>
            <person name="Das S.P."/>
            <person name="Tettelin H."/>
        </authorList>
    </citation>
    <scope>NUCLEOTIDE SEQUENCE [LARGE SCALE GENOMIC DNA]</scope>
    <source>
        <strain evidence="1">4042</strain>
    </source>
</reference>
<accession>X8CJN1</accession>
<proteinExistence type="predicted"/>